<dbReference type="AlphaFoldDB" id="A0A6A4GFU3"/>
<proteinExistence type="predicted"/>
<evidence type="ECO:0000313" key="1">
    <source>
        <dbReference type="EMBL" id="KAE9384253.1"/>
    </source>
</evidence>
<gene>
    <name evidence="1" type="ORF">BT96DRAFT_1100483</name>
</gene>
<protein>
    <submittedName>
        <fullName evidence="1">Uncharacterized protein</fullName>
    </submittedName>
</protein>
<name>A0A6A4GFU3_9AGAR</name>
<reference evidence="1" key="1">
    <citation type="journal article" date="2019" name="Environ. Microbiol.">
        <title>Fungal ecological strategies reflected in gene transcription - a case study of two litter decomposers.</title>
        <authorList>
            <person name="Barbi F."/>
            <person name="Kohler A."/>
            <person name="Barry K."/>
            <person name="Baskaran P."/>
            <person name="Daum C."/>
            <person name="Fauchery L."/>
            <person name="Ihrmark K."/>
            <person name="Kuo A."/>
            <person name="LaButti K."/>
            <person name="Lipzen A."/>
            <person name="Morin E."/>
            <person name="Grigoriev I.V."/>
            <person name="Henrissat B."/>
            <person name="Lindahl B."/>
            <person name="Martin F."/>
        </authorList>
    </citation>
    <scope>NUCLEOTIDE SEQUENCE</scope>
    <source>
        <strain evidence="1">JB14</strain>
    </source>
</reference>
<organism evidence="1 2">
    <name type="scientific">Gymnopus androsaceus JB14</name>
    <dbReference type="NCBI Taxonomy" id="1447944"/>
    <lineage>
        <taxon>Eukaryota</taxon>
        <taxon>Fungi</taxon>
        <taxon>Dikarya</taxon>
        <taxon>Basidiomycota</taxon>
        <taxon>Agaricomycotina</taxon>
        <taxon>Agaricomycetes</taxon>
        <taxon>Agaricomycetidae</taxon>
        <taxon>Agaricales</taxon>
        <taxon>Marasmiineae</taxon>
        <taxon>Omphalotaceae</taxon>
        <taxon>Gymnopus</taxon>
    </lineage>
</organism>
<dbReference type="Proteomes" id="UP000799118">
    <property type="component" value="Unassembled WGS sequence"/>
</dbReference>
<dbReference type="EMBL" id="ML770184">
    <property type="protein sequence ID" value="KAE9384253.1"/>
    <property type="molecule type" value="Genomic_DNA"/>
</dbReference>
<accession>A0A6A4GFU3</accession>
<sequence>MVSLNLSCTNNLSTGAGSSINSEKEVKDVAFQYLDACPVDVIRRFINRSFCWMSAYQLKPTKKAAEWAVRKQKTHRSVSASAMMHLNTICQPTT</sequence>
<keyword evidence="2" id="KW-1185">Reference proteome</keyword>
<dbReference type="OrthoDB" id="2449121at2759"/>
<evidence type="ECO:0000313" key="2">
    <source>
        <dbReference type="Proteomes" id="UP000799118"/>
    </source>
</evidence>